<sequence>MRSQRSVRAIVSLLCAACFAMIALGALGEWREDRDSTPQAMQVVVTEVESVSQFGRNRPDIIRVHFRDDAGQAGWIDGEGDAAPGDRITVYAMGSGAYQYAPGRDRSAPWMAIVLGAGVIAMLVYGWWYTFRAPIEESAEHESDAPEARKRGAQ</sequence>
<name>A0ABT0QZT5_9MICO</name>
<dbReference type="EMBL" id="JAKNCJ010000002">
    <property type="protein sequence ID" value="MCL6423024.1"/>
    <property type="molecule type" value="Genomic_DNA"/>
</dbReference>
<keyword evidence="3" id="KW-1185">Reference proteome</keyword>
<proteinExistence type="predicted"/>
<evidence type="ECO:0000313" key="3">
    <source>
        <dbReference type="Proteomes" id="UP001203761"/>
    </source>
</evidence>
<evidence type="ECO:0000313" key="2">
    <source>
        <dbReference type="EMBL" id="MCL6423024.1"/>
    </source>
</evidence>
<feature type="transmembrane region" description="Helical" evidence="1">
    <location>
        <begin position="108"/>
        <end position="128"/>
    </location>
</feature>
<comment type="caution">
    <text evidence="2">The sequence shown here is derived from an EMBL/GenBank/DDBJ whole genome shotgun (WGS) entry which is preliminary data.</text>
</comment>
<accession>A0ABT0QZT5</accession>
<evidence type="ECO:0008006" key="4">
    <source>
        <dbReference type="Google" id="ProtNLM"/>
    </source>
</evidence>
<keyword evidence="1" id="KW-0812">Transmembrane</keyword>
<dbReference type="RefSeq" id="WP_249737120.1">
    <property type="nucleotide sequence ID" value="NZ_JAKNCJ010000002.1"/>
</dbReference>
<protein>
    <recommendedName>
        <fullName evidence="4">DUF3592 domain-containing protein</fullName>
    </recommendedName>
</protein>
<gene>
    <name evidence="2" type="ORF">Bequi_06415</name>
</gene>
<keyword evidence="1" id="KW-1133">Transmembrane helix</keyword>
<dbReference type="Proteomes" id="UP001203761">
    <property type="component" value="Unassembled WGS sequence"/>
</dbReference>
<organism evidence="2 3">
    <name type="scientific">Brachybacterium equifaecis</name>
    <dbReference type="NCBI Taxonomy" id="2910770"/>
    <lineage>
        <taxon>Bacteria</taxon>
        <taxon>Bacillati</taxon>
        <taxon>Actinomycetota</taxon>
        <taxon>Actinomycetes</taxon>
        <taxon>Micrococcales</taxon>
        <taxon>Dermabacteraceae</taxon>
        <taxon>Brachybacterium</taxon>
    </lineage>
</organism>
<keyword evidence="1" id="KW-0472">Membrane</keyword>
<reference evidence="2" key="1">
    <citation type="submission" date="2022-02" db="EMBL/GenBank/DDBJ databases">
        <authorList>
            <person name="Lee M."/>
            <person name="Kim S.-J."/>
            <person name="Jung M.-Y."/>
        </authorList>
    </citation>
    <scope>NUCLEOTIDE SEQUENCE</scope>
    <source>
        <strain evidence="2">JHP9</strain>
    </source>
</reference>
<evidence type="ECO:0000256" key="1">
    <source>
        <dbReference type="SAM" id="Phobius"/>
    </source>
</evidence>